<feature type="domain" description="Transposase IS4-like" evidence="2">
    <location>
        <begin position="53"/>
        <end position="132"/>
    </location>
</feature>
<dbReference type="RefSeq" id="WP_369166397.1">
    <property type="nucleotide sequence ID" value="NZ_CP163439.1"/>
</dbReference>
<sequence length="301" mass="32737">MEATWHRTWNLPRRQPCRSPGQEPAEDSDGRDGRWRITRGTAPGRMVSTVDPEARHVHKTRTHRQDGYKAHLATEPETGLYTAVALRPGAGAEHHEATVGLDLLADEDIPVDAFGDTAYSTGEVRHTLQQAGHRLFVKPAPLRPAVPGGFTLDDFDIDTTTATVTCPAGHTVPLSDPGGQHLQRKAVFGICAPDVACASSAPNQGRTHPDHPASPRPACLRPPPDRPGHRLAGRLPALATTGRTRAVVWLVHHGNRRLRYRGTLKNNAWLHTRAAALNLRRLITLGLTRTNGAWALSPAHA</sequence>
<dbReference type="AlphaFoldDB" id="A0AB39PLG5"/>
<dbReference type="GO" id="GO:0004803">
    <property type="term" value="F:transposase activity"/>
    <property type="evidence" value="ECO:0007669"/>
    <property type="project" value="InterPro"/>
</dbReference>
<evidence type="ECO:0000256" key="1">
    <source>
        <dbReference type="SAM" id="MobiDB-lite"/>
    </source>
</evidence>
<evidence type="ECO:0000313" key="3">
    <source>
        <dbReference type="EMBL" id="XDQ31905.1"/>
    </source>
</evidence>
<feature type="region of interest" description="Disordered" evidence="1">
    <location>
        <begin position="1"/>
        <end position="47"/>
    </location>
</feature>
<evidence type="ECO:0000259" key="2">
    <source>
        <dbReference type="Pfam" id="PF01609"/>
    </source>
</evidence>
<proteinExistence type="predicted"/>
<gene>
    <name evidence="3" type="ORF">AB5J49_00130</name>
</gene>
<feature type="region of interest" description="Disordered" evidence="1">
    <location>
        <begin position="201"/>
        <end position="232"/>
    </location>
</feature>
<dbReference type="GO" id="GO:0003677">
    <property type="term" value="F:DNA binding"/>
    <property type="evidence" value="ECO:0007669"/>
    <property type="project" value="InterPro"/>
</dbReference>
<organism evidence="3">
    <name type="scientific">Streptomyces sp. R28</name>
    <dbReference type="NCBI Taxonomy" id="3238628"/>
    <lineage>
        <taxon>Bacteria</taxon>
        <taxon>Bacillati</taxon>
        <taxon>Actinomycetota</taxon>
        <taxon>Actinomycetes</taxon>
        <taxon>Kitasatosporales</taxon>
        <taxon>Streptomycetaceae</taxon>
        <taxon>Streptomyces</taxon>
    </lineage>
</organism>
<dbReference type="EMBL" id="CP163439">
    <property type="protein sequence ID" value="XDQ31905.1"/>
    <property type="molecule type" value="Genomic_DNA"/>
</dbReference>
<accession>A0AB39PLG5</accession>
<dbReference type="Pfam" id="PF01609">
    <property type="entry name" value="DDE_Tnp_1"/>
    <property type="match status" value="1"/>
</dbReference>
<dbReference type="GO" id="GO:0006313">
    <property type="term" value="P:DNA transposition"/>
    <property type="evidence" value="ECO:0007669"/>
    <property type="project" value="InterPro"/>
</dbReference>
<name>A0AB39PLG5_9ACTN</name>
<dbReference type="InterPro" id="IPR002559">
    <property type="entry name" value="Transposase_11"/>
</dbReference>
<reference evidence="3" key="1">
    <citation type="submission" date="2024-07" db="EMBL/GenBank/DDBJ databases">
        <authorList>
            <person name="Yu S.T."/>
        </authorList>
    </citation>
    <scope>NUCLEOTIDE SEQUENCE</scope>
    <source>
        <strain evidence="3">R28</strain>
    </source>
</reference>
<protein>
    <submittedName>
        <fullName evidence="3">Transposase</fullName>
    </submittedName>
</protein>